<dbReference type="Proteomes" id="UP000252558">
    <property type="component" value="Unassembled WGS sequence"/>
</dbReference>
<feature type="domain" description="RRM" evidence="1">
    <location>
        <begin position="1"/>
        <end position="79"/>
    </location>
</feature>
<dbReference type="GO" id="GO:0003723">
    <property type="term" value="F:RNA binding"/>
    <property type="evidence" value="ECO:0007669"/>
    <property type="project" value="InterPro"/>
</dbReference>
<dbReference type="InterPro" id="IPR000504">
    <property type="entry name" value="RRM_dom"/>
</dbReference>
<dbReference type="OrthoDB" id="9798855at2"/>
<dbReference type="SUPFAM" id="SSF54928">
    <property type="entry name" value="RNA-binding domain, RBD"/>
    <property type="match status" value="1"/>
</dbReference>
<dbReference type="EMBL" id="QPID01000002">
    <property type="protein sequence ID" value="RCU51967.1"/>
    <property type="molecule type" value="Genomic_DNA"/>
</dbReference>
<name>A0A368NN14_9GAMM</name>
<dbReference type="AlphaFoldDB" id="A0A368NN14"/>
<reference evidence="2 3" key="1">
    <citation type="submission" date="2018-07" db="EMBL/GenBank/DDBJ databases">
        <title>Corallincola holothuriorum sp. nov., a new facultative anaerobe isolated from sea cucumber Apostichopus japonicus.</title>
        <authorList>
            <person name="Xia H."/>
        </authorList>
    </citation>
    <scope>NUCLEOTIDE SEQUENCE [LARGE SCALE GENOMIC DNA]</scope>
    <source>
        <strain evidence="2 3">C4</strain>
    </source>
</reference>
<dbReference type="InterPro" id="IPR050441">
    <property type="entry name" value="RBM"/>
</dbReference>
<dbReference type="Gene3D" id="3.30.70.330">
    <property type="match status" value="1"/>
</dbReference>
<dbReference type="InterPro" id="IPR035979">
    <property type="entry name" value="RBD_domain_sf"/>
</dbReference>
<gene>
    <name evidence="2" type="ORF">DU002_05415</name>
</gene>
<evidence type="ECO:0000313" key="2">
    <source>
        <dbReference type="EMBL" id="RCU51967.1"/>
    </source>
</evidence>
<sequence>MKLLIRNLSRSTTESQLRALFQPFGEIQSCTLVMDKETGESKGFGFVEMPKFGPAKIAMKSLNNQEVDGSRIRVKYAQTDVATEAEAVTSTTGKQRRD</sequence>
<accession>A0A368NN14</accession>
<keyword evidence="3" id="KW-1185">Reference proteome</keyword>
<protein>
    <submittedName>
        <fullName evidence="2">RNA-binding protein</fullName>
    </submittedName>
</protein>
<comment type="caution">
    <text evidence="2">The sequence shown here is derived from an EMBL/GenBank/DDBJ whole genome shotgun (WGS) entry which is preliminary data.</text>
</comment>
<evidence type="ECO:0000313" key="3">
    <source>
        <dbReference type="Proteomes" id="UP000252558"/>
    </source>
</evidence>
<organism evidence="2 3">
    <name type="scientific">Corallincola holothuriorum</name>
    <dbReference type="NCBI Taxonomy" id="2282215"/>
    <lineage>
        <taxon>Bacteria</taxon>
        <taxon>Pseudomonadati</taxon>
        <taxon>Pseudomonadota</taxon>
        <taxon>Gammaproteobacteria</taxon>
        <taxon>Alteromonadales</taxon>
        <taxon>Psychromonadaceae</taxon>
        <taxon>Corallincola</taxon>
    </lineage>
</organism>
<dbReference type="PROSITE" id="PS50102">
    <property type="entry name" value="RRM"/>
    <property type="match status" value="1"/>
</dbReference>
<dbReference type="InterPro" id="IPR012677">
    <property type="entry name" value="Nucleotide-bd_a/b_plait_sf"/>
</dbReference>
<dbReference type="SMART" id="SM00360">
    <property type="entry name" value="RRM"/>
    <property type="match status" value="1"/>
</dbReference>
<evidence type="ECO:0000259" key="1">
    <source>
        <dbReference type="PROSITE" id="PS50102"/>
    </source>
</evidence>
<dbReference type="Pfam" id="PF00076">
    <property type="entry name" value="RRM_1"/>
    <property type="match status" value="1"/>
</dbReference>
<dbReference type="PANTHER" id="PTHR48034">
    <property type="entry name" value="TRANSFORMER-2 SEX-DETERMINING PROTEIN-RELATED"/>
    <property type="match status" value="1"/>
</dbReference>
<proteinExistence type="predicted"/>